<dbReference type="InterPro" id="IPR000653">
    <property type="entry name" value="DegT/StrS_aminotransferase"/>
</dbReference>
<evidence type="ECO:0000256" key="2">
    <source>
        <dbReference type="ARBA" id="ARBA00037999"/>
    </source>
</evidence>
<comment type="caution">
    <text evidence="6">The sequence shown here is derived from an EMBL/GenBank/DDBJ whole genome shotgun (WGS) entry which is preliminary data.</text>
</comment>
<evidence type="ECO:0000256" key="4">
    <source>
        <dbReference type="PIRSR" id="PIRSR000390-2"/>
    </source>
</evidence>
<evidence type="ECO:0000256" key="5">
    <source>
        <dbReference type="RuleBase" id="RU004508"/>
    </source>
</evidence>
<keyword evidence="1 4" id="KW-0663">Pyridoxal phosphate</keyword>
<dbReference type="EMBL" id="FNBW01000004">
    <property type="protein sequence ID" value="SDF53429.1"/>
    <property type="molecule type" value="Genomic_DNA"/>
</dbReference>
<evidence type="ECO:0000256" key="1">
    <source>
        <dbReference type="ARBA" id="ARBA00022898"/>
    </source>
</evidence>
<dbReference type="InterPro" id="IPR015421">
    <property type="entry name" value="PyrdxlP-dep_Trfase_major"/>
</dbReference>
<evidence type="ECO:0000313" key="6">
    <source>
        <dbReference type="EMBL" id="SDF53429.1"/>
    </source>
</evidence>
<comment type="similarity">
    <text evidence="2 5">Belongs to the DegT/DnrJ/EryC1 family.</text>
</comment>
<evidence type="ECO:0000313" key="7">
    <source>
        <dbReference type="Proteomes" id="UP000198615"/>
    </source>
</evidence>
<dbReference type="InterPro" id="IPR015424">
    <property type="entry name" value="PyrdxlP-dep_Trfase"/>
</dbReference>
<proteinExistence type="inferred from homology"/>
<dbReference type="GO" id="GO:0000271">
    <property type="term" value="P:polysaccharide biosynthetic process"/>
    <property type="evidence" value="ECO:0007669"/>
    <property type="project" value="TreeGrafter"/>
</dbReference>
<dbReference type="SUPFAM" id="SSF53383">
    <property type="entry name" value="PLP-dependent transferases"/>
    <property type="match status" value="1"/>
</dbReference>
<reference evidence="6 7" key="1">
    <citation type="submission" date="2016-10" db="EMBL/GenBank/DDBJ databases">
        <authorList>
            <person name="Varghese N."/>
            <person name="Submissions S."/>
        </authorList>
    </citation>
    <scope>NUCLEOTIDE SEQUENCE [LARGE SCALE GENOMIC DNA]</scope>
    <source>
        <strain evidence="6 7">DSM 18839</strain>
    </source>
</reference>
<gene>
    <name evidence="6" type="ORF">SAMN05660686_01571</name>
</gene>
<dbReference type="AlphaFoldDB" id="A0A8G2BH23"/>
<dbReference type="Proteomes" id="UP000198615">
    <property type="component" value="Unassembled WGS sequence"/>
</dbReference>
<name>A0A8G2BH23_9PROT</name>
<feature type="active site" description="Proton acceptor" evidence="3">
    <location>
        <position position="192"/>
    </location>
</feature>
<dbReference type="PIRSF" id="PIRSF000390">
    <property type="entry name" value="PLP_StrS"/>
    <property type="match status" value="1"/>
</dbReference>
<dbReference type="PANTHER" id="PTHR30244:SF9">
    <property type="entry name" value="PROTEIN RV3402C"/>
    <property type="match status" value="1"/>
</dbReference>
<feature type="modified residue" description="N6-(pyridoxal phosphate)lysine" evidence="4">
    <location>
        <position position="192"/>
    </location>
</feature>
<dbReference type="Gene3D" id="3.40.640.10">
    <property type="entry name" value="Type I PLP-dependent aspartate aminotransferase-like (Major domain)"/>
    <property type="match status" value="1"/>
</dbReference>
<protein>
    <submittedName>
        <fullName evidence="6">dTDP-4-amino-4,6-dideoxygalactose transaminase</fullName>
    </submittedName>
</protein>
<evidence type="ECO:0000256" key="3">
    <source>
        <dbReference type="PIRSR" id="PIRSR000390-1"/>
    </source>
</evidence>
<organism evidence="6 7">
    <name type="scientific">Thalassobaculum litoreum DSM 18839</name>
    <dbReference type="NCBI Taxonomy" id="1123362"/>
    <lineage>
        <taxon>Bacteria</taxon>
        <taxon>Pseudomonadati</taxon>
        <taxon>Pseudomonadota</taxon>
        <taxon>Alphaproteobacteria</taxon>
        <taxon>Rhodospirillales</taxon>
        <taxon>Thalassobaculaceae</taxon>
        <taxon>Thalassobaculum</taxon>
    </lineage>
</organism>
<dbReference type="PANTHER" id="PTHR30244">
    <property type="entry name" value="TRANSAMINASE"/>
    <property type="match status" value="1"/>
</dbReference>
<dbReference type="GO" id="GO:0008483">
    <property type="term" value="F:transaminase activity"/>
    <property type="evidence" value="ECO:0007669"/>
    <property type="project" value="TreeGrafter"/>
</dbReference>
<keyword evidence="7" id="KW-1185">Reference proteome</keyword>
<accession>A0A8G2BH23</accession>
<dbReference type="Pfam" id="PF01041">
    <property type="entry name" value="DegT_DnrJ_EryC1"/>
    <property type="match status" value="1"/>
</dbReference>
<dbReference type="GO" id="GO:0030170">
    <property type="term" value="F:pyridoxal phosphate binding"/>
    <property type="evidence" value="ECO:0007669"/>
    <property type="project" value="TreeGrafter"/>
</dbReference>
<sequence length="373" mass="40359">MMLRFPVARPRLPTADAILPYLRQIDENQYYSNFGPLAGAVEARLAERYGIDAACVTTVSNATAGLTAALQAEARARKRNVNDGAAYCLLPAWTFVATLHAVLAAGLEPYLLDVDEDSWSLTPQAVENALSRIPGEPVAVVPVSPFGRPYDMASWDDFSRRTGLAVVMDSAAAFDKGDVGLSPAVFSLHATKVLAAGEGGFAVSTDVDLINEIRKCINFGFFGDRVAQSRAINGKMSEYHAAVTLAALDAWPQTRRIFDDIAAAYREGFAADNRIRLLPGTGDDYASSTIMITREDPLPPGFDEALAARGVGTRRWWGGGIAKQVAYRRFSSDLLPVTDWLAQRCIGLPCYPGLERDEILEIAAIVGDTLRGR</sequence>